<sequence length="243" mass="27068">MVELRCDSQWVDETVQDGLLDDGWMPMGVGRPVSQEHLERFEGVLPSSVLQIWRRFGFEGFKQGRFWITDPLEWEPVVQAWLADLDLPFPPQNWWCLTRTALGEMQLWGETSGPALSIDPAFGKIRPDADNARDMDNPVKRERMGAIVLTDSFEDELADEDTGENVVDTALERFGALGPDQVLGLTPAYCFTGKISMADVGVHPALSYLVTLAQLQDRRLAQDFSAQAAQVATSIATQAPEDQ</sequence>
<protein>
    <recommendedName>
        <fullName evidence="1">GAD-related domain-containing protein</fullName>
    </recommendedName>
</protein>
<accession>A0A7T7M9S1</accession>
<dbReference type="InterPro" id="IPR014983">
    <property type="entry name" value="GAD-rel"/>
</dbReference>
<dbReference type="RefSeq" id="WP_200276049.1">
    <property type="nucleotide sequence ID" value="NZ_CP066802.1"/>
</dbReference>
<name>A0A7T7M9S1_9ACTO</name>
<gene>
    <name evidence="2" type="ORF">JG540_00605</name>
</gene>
<evidence type="ECO:0000313" key="3">
    <source>
        <dbReference type="Proteomes" id="UP000595895"/>
    </source>
</evidence>
<organism evidence="2 3">
    <name type="scientific">Actinomyces weissii</name>
    <dbReference type="NCBI Taxonomy" id="675090"/>
    <lineage>
        <taxon>Bacteria</taxon>
        <taxon>Bacillati</taxon>
        <taxon>Actinomycetota</taxon>
        <taxon>Actinomycetes</taxon>
        <taxon>Actinomycetales</taxon>
        <taxon>Actinomycetaceae</taxon>
        <taxon>Actinomyces</taxon>
    </lineage>
</organism>
<dbReference type="Pfam" id="PF08887">
    <property type="entry name" value="GAD-like"/>
    <property type="match status" value="1"/>
</dbReference>
<keyword evidence="3" id="KW-1185">Reference proteome</keyword>
<evidence type="ECO:0000259" key="1">
    <source>
        <dbReference type="Pfam" id="PF08887"/>
    </source>
</evidence>
<proteinExistence type="predicted"/>
<dbReference type="Proteomes" id="UP000595895">
    <property type="component" value="Chromosome"/>
</dbReference>
<reference evidence="2 3" key="1">
    <citation type="submission" date="2020-12" db="EMBL/GenBank/DDBJ databases">
        <authorList>
            <person name="Zhou J."/>
        </authorList>
    </citation>
    <scope>NUCLEOTIDE SEQUENCE [LARGE SCALE GENOMIC DNA]</scope>
    <source>
        <strain evidence="2 3">CCUG 61299</strain>
    </source>
</reference>
<evidence type="ECO:0000313" key="2">
    <source>
        <dbReference type="EMBL" id="QQM67448.1"/>
    </source>
</evidence>
<dbReference type="AlphaFoldDB" id="A0A7T7M9S1"/>
<feature type="domain" description="GAD-related" evidence="1">
    <location>
        <begin position="31"/>
        <end position="118"/>
    </location>
</feature>
<dbReference type="EMBL" id="CP066802">
    <property type="protein sequence ID" value="QQM67448.1"/>
    <property type="molecule type" value="Genomic_DNA"/>
</dbReference>
<dbReference type="KEGG" id="awe:JG540_00605"/>